<dbReference type="InterPro" id="IPR036390">
    <property type="entry name" value="WH_DNA-bd_sf"/>
</dbReference>
<dbReference type="EMBL" id="QOQW01000013">
    <property type="protein sequence ID" value="RCK79439.1"/>
    <property type="molecule type" value="Genomic_DNA"/>
</dbReference>
<keyword evidence="1" id="KW-0238">DNA-binding</keyword>
<comment type="caution">
    <text evidence="2">The sequence shown here is derived from an EMBL/GenBank/DDBJ whole genome shotgun (WGS) entry which is preliminary data.</text>
</comment>
<dbReference type="GO" id="GO:0005829">
    <property type="term" value="C:cytosol"/>
    <property type="evidence" value="ECO:0007669"/>
    <property type="project" value="TreeGrafter"/>
</dbReference>
<dbReference type="GO" id="GO:0003700">
    <property type="term" value="F:DNA-binding transcription factor activity"/>
    <property type="evidence" value="ECO:0007669"/>
    <property type="project" value="TreeGrafter"/>
</dbReference>
<protein>
    <submittedName>
        <fullName evidence="2">Iron-sulfur cluster regulator IscR</fullName>
    </submittedName>
</protein>
<evidence type="ECO:0000313" key="2">
    <source>
        <dbReference type="EMBL" id="RCK79439.1"/>
    </source>
</evidence>
<organism evidence="2 3">
    <name type="scientific">Candidatus Ozemobacter sibiricus</name>
    <dbReference type="NCBI Taxonomy" id="2268124"/>
    <lineage>
        <taxon>Bacteria</taxon>
        <taxon>Candidatus Ozemobacteria</taxon>
        <taxon>Candidatus Ozemobacterales</taxon>
        <taxon>Candidatus Ozemobacteraceae</taxon>
        <taxon>Candidatus Ozemobacter</taxon>
    </lineage>
</organism>
<dbReference type="InterPro" id="IPR000944">
    <property type="entry name" value="Tscrpt_reg_Rrf2"/>
</dbReference>
<dbReference type="AlphaFoldDB" id="A0A367ZNV3"/>
<evidence type="ECO:0000313" key="3">
    <source>
        <dbReference type="Proteomes" id="UP000252355"/>
    </source>
</evidence>
<dbReference type="Proteomes" id="UP000252355">
    <property type="component" value="Unassembled WGS sequence"/>
</dbReference>
<dbReference type="InterPro" id="IPR011991">
    <property type="entry name" value="ArsR-like_HTH"/>
</dbReference>
<dbReference type="InterPro" id="IPR030489">
    <property type="entry name" value="TR_Rrf2-type_CS"/>
</dbReference>
<dbReference type="NCBIfam" id="TIGR00738">
    <property type="entry name" value="rrf2_super"/>
    <property type="match status" value="1"/>
</dbReference>
<name>A0A367ZNV3_9BACT</name>
<dbReference type="PANTHER" id="PTHR33221">
    <property type="entry name" value="WINGED HELIX-TURN-HELIX TRANSCRIPTIONAL REGULATOR, RRF2 FAMILY"/>
    <property type="match status" value="1"/>
</dbReference>
<accession>A0A367ZNV3</accession>
<gene>
    <name evidence="2" type="ORF">OZSIB_0079</name>
</gene>
<dbReference type="SUPFAM" id="SSF46785">
    <property type="entry name" value="Winged helix' DNA-binding domain"/>
    <property type="match status" value="1"/>
</dbReference>
<dbReference type="PROSITE" id="PS51197">
    <property type="entry name" value="HTH_RRF2_2"/>
    <property type="match status" value="1"/>
</dbReference>
<dbReference type="InterPro" id="IPR036388">
    <property type="entry name" value="WH-like_DNA-bd_sf"/>
</dbReference>
<dbReference type="GO" id="GO:0003677">
    <property type="term" value="F:DNA binding"/>
    <property type="evidence" value="ECO:0007669"/>
    <property type="project" value="UniProtKB-KW"/>
</dbReference>
<reference evidence="2 3" key="1">
    <citation type="submission" date="2018-05" db="EMBL/GenBank/DDBJ databases">
        <title>A metagenomic window into the 2 km-deep terrestrial subsurface aquifer revealed taxonomically and functionally diverse microbial community comprising novel uncultured bacterial lineages.</title>
        <authorList>
            <person name="Kadnikov V.V."/>
            <person name="Mardanov A.V."/>
            <person name="Beletsky A.V."/>
            <person name="Banks D."/>
            <person name="Pimenov N.V."/>
            <person name="Frank Y.A."/>
            <person name="Karnachuk O.V."/>
            <person name="Ravin N.V."/>
        </authorList>
    </citation>
    <scope>NUCLEOTIDE SEQUENCE [LARGE SCALE GENOMIC DNA]</scope>
    <source>
        <strain evidence="2">BY5</strain>
    </source>
</reference>
<dbReference type="PANTHER" id="PTHR33221:SF5">
    <property type="entry name" value="HTH-TYPE TRANSCRIPTIONAL REGULATOR ISCR"/>
    <property type="match status" value="1"/>
</dbReference>
<dbReference type="CDD" id="cd00090">
    <property type="entry name" value="HTH_ARSR"/>
    <property type="match status" value="1"/>
</dbReference>
<dbReference type="PROSITE" id="PS01332">
    <property type="entry name" value="HTH_RRF2_1"/>
    <property type="match status" value="1"/>
</dbReference>
<evidence type="ECO:0000256" key="1">
    <source>
        <dbReference type="ARBA" id="ARBA00023125"/>
    </source>
</evidence>
<sequence length="147" mass="15917">MADLVKFSDAANLAIHAMIDLAQHPGEEVPLKEIAHRLQASEAHLSKVLQRLRKAGLVTACRGPAGGYQLGRPPAAITFAEIYETIEGPMEPHFCLFGTPVCQNPDCGLGHFVGSLNQQLKEFLSRLTLADLPLTAGKLRKMKMATS</sequence>
<proteinExistence type="predicted"/>
<dbReference type="Pfam" id="PF02082">
    <property type="entry name" value="Rrf2"/>
    <property type="match status" value="1"/>
</dbReference>
<dbReference type="Gene3D" id="1.10.10.10">
    <property type="entry name" value="Winged helix-like DNA-binding domain superfamily/Winged helix DNA-binding domain"/>
    <property type="match status" value="1"/>
</dbReference>